<dbReference type="InterPro" id="IPR037522">
    <property type="entry name" value="HD_GYP_dom"/>
</dbReference>
<dbReference type="Gene3D" id="1.10.3210.10">
    <property type="entry name" value="Hypothetical protein af1432"/>
    <property type="match status" value="1"/>
</dbReference>
<evidence type="ECO:0000313" key="4">
    <source>
        <dbReference type="EMBL" id="ABB38739.1"/>
    </source>
</evidence>
<dbReference type="KEGG" id="dde:Dde_1942"/>
<dbReference type="SUPFAM" id="SSF52172">
    <property type="entry name" value="CheY-like"/>
    <property type="match status" value="1"/>
</dbReference>
<evidence type="ECO:0000313" key="5">
    <source>
        <dbReference type="Proteomes" id="UP000002710"/>
    </source>
</evidence>
<dbReference type="SUPFAM" id="SSF109604">
    <property type="entry name" value="HD-domain/PDEase-like"/>
    <property type="match status" value="1"/>
</dbReference>
<dbReference type="InterPro" id="IPR052020">
    <property type="entry name" value="Cyclic_di-GMP/3'3'-cGAMP_PDE"/>
</dbReference>
<dbReference type="GO" id="GO:0016787">
    <property type="term" value="F:hydrolase activity"/>
    <property type="evidence" value="ECO:0007669"/>
    <property type="project" value="UniProtKB-KW"/>
</dbReference>
<keyword evidence="5" id="KW-1185">Reference proteome</keyword>
<feature type="modified residue" description="4-aspartylphosphate" evidence="1">
    <location>
        <position position="56"/>
    </location>
</feature>
<protein>
    <submittedName>
        <fullName evidence="4">Response regulator receiver modulated metal dependent phosphohydrolase</fullName>
    </submittedName>
</protein>
<dbReference type="Pfam" id="PF00072">
    <property type="entry name" value="Response_reg"/>
    <property type="match status" value="1"/>
</dbReference>
<feature type="domain" description="HD-GYP" evidence="3">
    <location>
        <begin position="143"/>
        <end position="353"/>
    </location>
</feature>
<accession>Q310A7</accession>
<dbReference type="PANTHER" id="PTHR45228">
    <property type="entry name" value="CYCLIC DI-GMP PHOSPHODIESTERASE TM_0186-RELATED"/>
    <property type="match status" value="1"/>
</dbReference>
<dbReference type="STRING" id="207559.Dde_1942"/>
<feature type="domain" description="Response regulatory" evidence="2">
    <location>
        <begin position="7"/>
        <end position="123"/>
    </location>
</feature>
<dbReference type="SMART" id="SM00448">
    <property type="entry name" value="REC"/>
    <property type="match status" value="1"/>
</dbReference>
<dbReference type="Proteomes" id="UP000002710">
    <property type="component" value="Chromosome"/>
</dbReference>
<dbReference type="HOGENOM" id="CLU_000445_92_10_7"/>
<reference evidence="4 5" key="1">
    <citation type="journal article" date="2011" name="J. Bacteriol.">
        <title>Complete genome sequence and updated annotation of Desulfovibrio alaskensis G20.</title>
        <authorList>
            <person name="Hauser L.J."/>
            <person name="Land M.L."/>
            <person name="Brown S.D."/>
            <person name="Larimer F."/>
            <person name="Keller K.L."/>
            <person name="Rapp-Giles B.J."/>
            <person name="Price M.N."/>
            <person name="Lin M."/>
            <person name="Bruce D.C."/>
            <person name="Detter J.C."/>
            <person name="Tapia R."/>
            <person name="Han C.S."/>
            <person name="Goodwin L.A."/>
            <person name="Cheng J.F."/>
            <person name="Pitluck S."/>
            <person name="Copeland A."/>
            <person name="Lucas S."/>
            <person name="Nolan M."/>
            <person name="Lapidus A.L."/>
            <person name="Palumbo A.V."/>
            <person name="Wall J.D."/>
        </authorList>
    </citation>
    <scope>NUCLEOTIDE SEQUENCE [LARGE SCALE GENOMIC DNA]</scope>
    <source>
        <strain evidence="5">ATCC BAA 1058 / DSM 17464 / G20</strain>
    </source>
</reference>
<dbReference type="PROSITE" id="PS51832">
    <property type="entry name" value="HD_GYP"/>
    <property type="match status" value="1"/>
</dbReference>
<dbReference type="EMBL" id="CP000112">
    <property type="protein sequence ID" value="ABB38739.1"/>
    <property type="molecule type" value="Genomic_DNA"/>
</dbReference>
<dbReference type="GO" id="GO:0000160">
    <property type="term" value="P:phosphorelay signal transduction system"/>
    <property type="evidence" value="ECO:0007669"/>
    <property type="project" value="InterPro"/>
</dbReference>
<sequence length="363" mass="41109">MMKRTNRILIVDDNHVNILILKQILEQEHQVFAAVNGYEALELASGPMKPDIILLDVLMPEMDGYEVCRRLKENDETRDIPVLFVTTQGEEEDEAAGLALGAVDYIVKPVRPSIVLARVRNHLQLKTHQDQLEDLVRDRTRELQLTQDVTIFSLACLAEMRDNELGGHFKRTQNYVRLLASAAKAKGAYKEYWRQISVSMLHKSAPLHDVGKVGVPDNILLKPGKLTEEEFAIMKLHTVYGRDSLERAESLLQYKSFLSVAKEIAYSHHERWDGRGYPEGLAGDAIPVSGRIMAVADVYDALISKRVYKDPLPHSTAVQIVLEGSGNHFDPVLCELFERHQEEIRAIAIADADLEEEREALRR</sequence>
<dbReference type="CDD" id="cd00077">
    <property type="entry name" value="HDc"/>
    <property type="match status" value="1"/>
</dbReference>
<evidence type="ECO:0000259" key="2">
    <source>
        <dbReference type="PROSITE" id="PS50110"/>
    </source>
</evidence>
<dbReference type="SMART" id="SM00471">
    <property type="entry name" value="HDc"/>
    <property type="match status" value="1"/>
</dbReference>
<dbReference type="InterPro" id="IPR003607">
    <property type="entry name" value="HD/PDEase_dom"/>
</dbReference>
<name>Q310A7_OLEA2</name>
<dbReference type="PANTHER" id="PTHR45228:SF5">
    <property type="entry name" value="CYCLIC DI-GMP PHOSPHODIESTERASE VC_1348-RELATED"/>
    <property type="match status" value="1"/>
</dbReference>
<proteinExistence type="predicted"/>
<dbReference type="eggNOG" id="COG3437">
    <property type="taxonomic scope" value="Bacteria"/>
</dbReference>
<dbReference type="Gene3D" id="3.40.50.2300">
    <property type="match status" value="1"/>
</dbReference>
<evidence type="ECO:0000256" key="1">
    <source>
        <dbReference type="PROSITE-ProRule" id="PRU00169"/>
    </source>
</evidence>
<dbReference type="InterPro" id="IPR011006">
    <property type="entry name" value="CheY-like_superfamily"/>
</dbReference>
<keyword evidence="1" id="KW-0597">Phosphoprotein</keyword>
<dbReference type="Pfam" id="PF13487">
    <property type="entry name" value="HD_5"/>
    <property type="match status" value="1"/>
</dbReference>
<dbReference type="InterPro" id="IPR001789">
    <property type="entry name" value="Sig_transdc_resp-reg_receiver"/>
</dbReference>
<dbReference type="PROSITE" id="PS50110">
    <property type="entry name" value="RESPONSE_REGULATORY"/>
    <property type="match status" value="1"/>
</dbReference>
<gene>
    <name evidence="4" type="ordered locus">Dde_1942</name>
</gene>
<organism evidence="4 5">
    <name type="scientific">Oleidesulfovibrio alaskensis (strain ATCC BAA-1058 / DSM 17464 / G20)</name>
    <name type="common">Desulfovibrio alaskensis</name>
    <dbReference type="NCBI Taxonomy" id="207559"/>
    <lineage>
        <taxon>Bacteria</taxon>
        <taxon>Pseudomonadati</taxon>
        <taxon>Thermodesulfobacteriota</taxon>
        <taxon>Desulfovibrionia</taxon>
        <taxon>Desulfovibrionales</taxon>
        <taxon>Desulfovibrionaceae</taxon>
        <taxon>Oleidesulfovibrio</taxon>
    </lineage>
</organism>
<evidence type="ECO:0000259" key="3">
    <source>
        <dbReference type="PROSITE" id="PS51832"/>
    </source>
</evidence>
<dbReference type="AlphaFoldDB" id="Q310A7"/>
<keyword evidence="4" id="KW-0378">Hydrolase</keyword>
<dbReference type="RefSeq" id="WP_011367860.1">
    <property type="nucleotide sequence ID" value="NC_007519.1"/>
</dbReference>